<dbReference type="InterPro" id="IPR005829">
    <property type="entry name" value="Sugar_transporter_CS"/>
</dbReference>
<dbReference type="InterPro" id="IPR050360">
    <property type="entry name" value="MFS_Sugar_Transporters"/>
</dbReference>
<keyword evidence="11" id="KW-1185">Reference proteome</keyword>
<dbReference type="PROSITE" id="PS50850">
    <property type="entry name" value="MFS"/>
    <property type="match status" value="1"/>
</dbReference>
<dbReference type="InterPro" id="IPR020846">
    <property type="entry name" value="MFS_dom"/>
</dbReference>
<sequence>MAADGIRAHFWCFMACGMIALSPFQYGLDFGIIGGLQAMPGFLEVGFFLPISHVPTSSFNTSFVYGYEDRNTAIGWNISTTRQQLISSLMTLGAFLSSVLAGVIATKLGRKMCLWLSSLLCIVANILMMTTSHIGPLYFGRLLIGLGNGGFMTFSQLYLQESSPAKYRGLFLTIFQFCVTIGTLLGTIIDWATAQRPDRSAYLIPLATIYVIPVLLAIGLFFIPESPRWLILEGRVDEGRKALGWLRPTDANIDDEVEEIQTSIQEHIELTKTVTFWDMFKDRIDRRRSMISIGAVSLQAASGSMFIIAYKAYFFSVAQVEHPFAMTNVLSTAGLLAILANAFIVVRYGRRRLMLINGLVICGCLQLIMAVTYDKQPHTINAGKVLVAMSCIFMVAFNGMVAPYSWMVAGEAPSQRLRSYTFGVASACGYLLAWLVTFTTPYFINPSALNWGPRYGYIWFPSCIIAALWAFFFLPEFKRRTLEEINAMFIEQLPARKFRRYEVPGTSQPKTIDTLSDWKSNSTAAYSRLRRGQLGALFLIIIASPTYG</sequence>
<dbReference type="KEGG" id="clup:CLUP02_12979"/>
<dbReference type="PROSITE" id="PS00217">
    <property type="entry name" value="SUGAR_TRANSPORT_2"/>
    <property type="match status" value="1"/>
</dbReference>
<feature type="transmembrane region" description="Helical" evidence="8">
    <location>
        <begin position="112"/>
        <end position="132"/>
    </location>
</feature>
<accession>A0A9Q8WL65</accession>
<feature type="transmembrane region" description="Helical" evidence="8">
    <location>
        <begin position="138"/>
        <end position="158"/>
    </location>
</feature>
<evidence type="ECO:0000256" key="2">
    <source>
        <dbReference type="ARBA" id="ARBA00010992"/>
    </source>
</evidence>
<evidence type="ECO:0000256" key="1">
    <source>
        <dbReference type="ARBA" id="ARBA00004141"/>
    </source>
</evidence>
<dbReference type="InterPro" id="IPR003663">
    <property type="entry name" value="Sugar/inositol_transpt"/>
</dbReference>
<dbReference type="Proteomes" id="UP000830671">
    <property type="component" value="Chromosome 6"/>
</dbReference>
<dbReference type="PRINTS" id="PR00171">
    <property type="entry name" value="SUGRTRNSPORT"/>
</dbReference>
<feature type="transmembrane region" description="Helical" evidence="8">
    <location>
        <begin position="420"/>
        <end position="444"/>
    </location>
</feature>
<evidence type="ECO:0000256" key="7">
    <source>
        <dbReference type="RuleBase" id="RU003346"/>
    </source>
</evidence>
<dbReference type="GO" id="GO:0016020">
    <property type="term" value="C:membrane"/>
    <property type="evidence" value="ECO:0007669"/>
    <property type="project" value="UniProtKB-SubCell"/>
</dbReference>
<evidence type="ECO:0000256" key="4">
    <source>
        <dbReference type="ARBA" id="ARBA00022692"/>
    </source>
</evidence>
<evidence type="ECO:0000256" key="6">
    <source>
        <dbReference type="ARBA" id="ARBA00023136"/>
    </source>
</evidence>
<reference evidence="10" key="1">
    <citation type="journal article" date="2021" name="Mol. Plant Microbe Interact.">
        <title>Complete Genome Sequence of the Plant-Pathogenic Fungus Colletotrichum lupini.</title>
        <authorList>
            <person name="Baroncelli R."/>
            <person name="Pensec F."/>
            <person name="Da Lio D."/>
            <person name="Boufleur T."/>
            <person name="Vicente I."/>
            <person name="Sarrocco S."/>
            <person name="Picot A."/>
            <person name="Baraldi E."/>
            <person name="Sukno S."/>
            <person name="Thon M."/>
            <person name="Le Floch G."/>
        </authorList>
    </citation>
    <scope>NUCLEOTIDE SEQUENCE</scope>
    <source>
        <strain evidence="10">IMI 504893</strain>
    </source>
</reference>
<dbReference type="SUPFAM" id="SSF103473">
    <property type="entry name" value="MFS general substrate transporter"/>
    <property type="match status" value="1"/>
</dbReference>
<evidence type="ECO:0000256" key="8">
    <source>
        <dbReference type="SAM" id="Phobius"/>
    </source>
</evidence>
<organism evidence="10 11">
    <name type="scientific">Colletotrichum lupini</name>
    <dbReference type="NCBI Taxonomy" id="145971"/>
    <lineage>
        <taxon>Eukaryota</taxon>
        <taxon>Fungi</taxon>
        <taxon>Dikarya</taxon>
        <taxon>Ascomycota</taxon>
        <taxon>Pezizomycotina</taxon>
        <taxon>Sordariomycetes</taxon>
        <taxon>Hypocreomycetidae</taxon>
        <taxon>Glomerellales</taxon>
        <taxon>Glomerellaceae</taxon>
        <taxon>Colletotrichum</taxon>
        <taxon>Colletotrichum acutatum species complex</taxon>
    </lineage>
</organism>
<dbReference type="GO" id="GO:0005351">
    <property type="term" value="F:carbohydrate:proton symporter activity"/>
    <property type="evidence" value="ECO:0007669"/>
    <property type="project" value="TreeGrafter"/>
</dbReference>
<dbReference type="FunFam" id="1.20.1250.20:FF:000078">
    <property type="entry name" value="MFS maltose transporter, putative"/>
    <property type="match status" value="1"/>
</dbReference>
<feature type="transmembrane region" description="Helical" evidence="8">
    <location>
        <begin position="456"/>
        <end position="474"/>
    </location>
</feature>
<dbReference type="PANTHER" id="PTHR48022:SF10">
    <property type="entry name" value="MAJOR FACILITATOR SUPERFAMILY (MFS) PROFILE DOMAIN-CONTAINING PROTEIN"/>
    <property type="match status" value="1"/>
</dbReference>
<evidence type="ECO:0000313" key="10">
    <source>
        <dbReference type="EMBL" id="UQC87474.1"/>
    </source>
</evidence>
<feature type="transmembrane region" description="Helical" evidence="8">
    <location>
        <begin position="353"/>
        <end position="373"/>
    </location>
</feature>
<feature type="transmembrane region" description="Helical" evidence="8">
    <location>
        <begin position="170"/>
        <end position="189"/>
    </location>
</feature>
<gene>
    <name evidence="10" type="ORF">CLUP02_12979</name>
</gene>
<evidence type="ECO:0000313" key="11">
    <source>
        <dbReference type="Proteomes" id="UP000830671"/>
    </source>
</evidence>
<evidence type="ECO:0000259" key="9">
    <source>
        <dbReference type="PROSITE" id="PS50850"/>
    </source>
</evidence>
<feature type="transmembrane region" description="Helical" evidence="8">
    <location>
        <begin position="85"/>
        <end position="105"/>
    </location>
</feature>
<dbReference type="Gene3D" id="1.20.1250.20">
    <property type="entry name" value="MFS general substrate transporter like domains"/>
    <property type="match status" value="1"/>
</dbReference>
<name>A0A9Q8WL65_9PEZI</name>
<dbReference type="InterPro" id="IPR036259">
    <property type="entry name" value="MFS_trans_sf"/>
</dbReference>
<evidence type="ECO:0000256" key="5">
    <source>
        <dbReference type="ARBA" id="ARBA00022989"/>
    </source>
</evidence>
<evidence type="ECO:0000256" key="3">
    <source>
        <dbReference type="ARBA" id="ARBA00022448"/>
    </source>
</evidence>
<dbReference type="InterPro" id="IPR005828">
    <property type="entry name" value="MFS_sugar_transport-like"/>
</dbReference>
<dbReference type="GeneID" id="73346947"/>
<dbReference type="PANTHER" id="PTHR48022">
    <property type="entry name" value="PLASTIDIC GLUCOSE TRANSPORTER 4"/>
    <property type="match status" value="1"/>
</dbReference>
<dbReference type="NCBIfam" id="TIGR00879">
    <property type="entry name" value="SP"/>
    <property type="match status" value="1"/>
</dbReference>
<feature type="transmembrane region" description="Helical" evidence="8">
    <location>
        <begin position="385"/>
        <end position="408"/>
    </location>
</feature>
<protein>
    <recommendedName>
        <fullName evidence="9">Major facilitator superfamily (MFS) profile domain-containing protein</fullName>
    </recommendedName>
</protein>
<keyword evidence="4 8" id="KW-0812">Transmembrane</keyword>
<keyword evidence="3 7" id="KW-0813">Transport</keyword>
<dbReference type="Pfam" id="PF00083">
    <property type="entry name" value="Sugar_tr"/>
    <property type="match status" value="1"/>
</dbReference>
<feature type="transmembrane region" description="Helical" evidence="8">
    <location>
        <begin position="289"/>
        <end position="313"/>
    </location>
</feature>
<comment type="similarity">
    <text evidence="2 7">Belongs to the major facilitator superfamily. Sugar transporter (TC 2.A.1.1) family.</text>
</comment>
<proteinExistence type="inferred from homology"/>
<dbReference type="EMBL" id="CP019478">
    <property type="protein sequence ID" value="UQC87474.1"/>
    <property type="molecule type" value="Genomic_DNA"/>
</dbReference>
<dbReference type="AlphaFoldDB" id="A0A9Q8WL65"/>
<feature type="transmembrane region" description="Helical" evidence="8">
    <location>
        <begin position="6"/>
        <end position="24"/>
    </location>
</feature>
<dbReference type="RefSeq" id="XP_049149083.1">
    <property type="nucleotide sequence ID" value="XM_049291937.1"/>
</dbReference>
<feature type="transmembrane region" description="Helical" evidence="8">
    <location>
        <begin position="325"/>
        <end position="346"/>
    </location>
</feature>
<feature type="domain" description="Major facilitator superfamily (MFS) profile" evidence="9">
    <location>
        <begin position="15"/>
        <end position="478"/>
    </location>
</feature>
<keyword evidence="5 8" id="KW-1133">Transmembrane helix</keyword>
<comment type="subcellular location">
    <subcellularLocation>
        <location evidence="1">Membrane</location>
        <topology evidence="1">Multi-pass membrane protein</topology>
    </subcellularLocation>
</comment>
<keyword evidence="6 8" id="KW-0472">Membrane</keyword>
<feature type="transmembrane region" description="Helical" evidence="8">
    <location>
        <begin position="201"/>
        <end position="223"/>
    </location>
</feature>